<evidence type="ECO:0000256" key="1">
    <source>
        <dbReference type="ARBA" id="ARBA00022737"/>
    </source>
</evidence>
<dbReference type="GO" id="GO:0006047">
    <property type="term" value="P:UDP-N-acetylglucosamine metabolic process"/>
    <property type="evidence" value="ECO:0007669"/>
    <property type="project" value="TreeGrafter"/>
</dbReference>
<dbReference type="Pfam" id="PF01380">
    <property type="entry name" value="SIS"/>
    <property type="match status" value="2"/>
</dbReference>
<organism evidence="3 4">
    <name type="scientific">Heyndrickxia coagulans</name>
    <name type="common">Weizmannia coagulans</name>
    <dbReference type="NCBI Taxonomy" id="1398"/>
    <lineage>
        <taxon>Bacteria</taxon>
        <taxon>Bacillati</taxon>
        <taxon>Bacillota</taxon>
        <taxon>Bacilli</taxon>
        <taxon>Bacillales</taxon>
        <taxon>Bacillaceae</taxon>
        <taxon>Heyndrickxia</taxon>
    </lineage>
</organism>
<dbReference type="PANTHER" id="PTHR10937:SF17">
    <property type="entry name" value="GLUCOSAMINE-FRUCTOSE-6-PHOSPHATE AMINOTRANSFERASE"/>
    <property type="match status" value="1"/>
</dbReference>
<evidence type="ECO:0000313" key="3">
    <source>
        <dbReference type="EMBL" id="KYC73251.1"/>
    </source>
</evidence>
<accession>A0A150KJP8</accession>
<dbReference type="AlphaFoldDB" id="A0A150KJP8"/>
<dbReference type="PATRIC" id="fig|1398.25.peg.3697"/>
<dbReference type="EC" id="2.6.1.16" evidence="3"/>
<keyword evidence="3" id="KW-0808">Transferase</keyword>
<keyword evidence="3" id="KW-0032">Aminotransferase</keyword>
<dbReference type="SUPFAM" id="SSF53697">
    <property type="entry name" value="SIS domain"/>
    <property type="match status" value="1"/>
</dbReference>
<dbReference type="Proteomes" id="UP000075304">
    <property type="component" value="Unassembled WGS sequence"/>
</dbReference>
<dbReference type="GO" id="GO:0006487">
    <property type="term" value="P:protein N-linked glycosylation"/>
    <property type="evidence" value="ECO:0007669"/>
    <property type="project" value="TreeGrafter"/>
</dbReference>
<feature type="domain" description="SIS" evidence="2">
    <location>
        <begin position="28"/>
        <end position="173"/>
    </location>
</feature>
<dbReference type="EMBL" id="LQYI01000009">
    <property type="protein sequence ID" value="KYC73251.1"/>
    <property type="molecule type" value="Genomic_DNA"/>
</dbReference>
<gene>
    <name evidence="3" type="ORF">B4099_1975</name>
</gene>
<dbReference type="InterPro" id="IPR001347">
    <property type="entry name" value="SIS_dom"/>
</dbReference>
<evidence type="ECO:0000313" key="4">
    <source>
        <dbReference type="Proteomes" id="UP000075304"/>
    </source>
</evidence>
<reference evidence="3 4" key="1">
    <citation type="submission" date="2016-01" db="EMBL/GenBank/DDBJ databases">
        <title>Genome Sequences of Twelve Sporeforming Bacillus Species Isolated from Foods.</title>
        <authorList>
            <person name="Berendsen E.M."/>
            <person name="Wells-Bennik M.H."/>
            <person name="Krawcyk A.O."/>
            <person name="De Jong A."/>
            <person name="Holsappel S."/>
            <person name="Eijlander R.T."/>
            <person name="Kuipers O.P."/>
        </authorList>
    </citation>
    <scope>NUCLEOTIDE SEQUENCE [LARGE SCALE GENOMIC DNA]</scope>
    <source>
        <strain evidence="3 4">B4099</strain>
    </source>
</reference>
<dbReference type="GO" id="GO:0004360">
    <property type="term" value="F:glutamine-fructose-6-phosphate transaminase (isomerizing) activity"/>
    <property type="evidence" value="ECO:0007669"/>
    <property type="project" value="UniProtKB-EC"/>
</dbReference>
<dbReference type="PANTHER" id="PTHR10937">
    <property type="entry name" value="GLUCOSAMINE--FRUCTOSE-6-PHOSPHATE AMINOTRANSFERASE, ISOMERIZING"/>
    <property type="match status" value="1"/>
</dbReference>
<dbReference type="InterPro" id="IPR046348">
    <property type="entry name" value="SIS_dom_sf"/>
</dbReference>
<dbReference type="GO" id="GO:0006002">
    <property type="term" value="P:fructose 6-phosphate metabolic process"/>
    <property type="evidence" value="ECO:0007669"/>
    <property type="project" value="TreeGrafter"/>
</dbReference>
<dbReference type="Gene3D" id="3.40.50.10490">
    <property type="entry name" value="Glucose-6-phosphate isomerase like protein, domain 1"/>
    <property type="match status" value="2"/>
</dbReference>
<dbReference type="PROSITE" id="PS51464">
    <property type="entry name" value="SIS"/>
    <property type="match status" value="1"/>
</dbReference>
<dbReference type="RefSeq" id="WP_061574221.1">
    <property type="nucleotide sequence ID" value="NZ_JAABON010000070.1"/>
</dbReference>
<sequence>MKSRMWQYIKEEAQVLKHALGAEDVREVMSRVDTGIEAVYFVSHGSSFNAATVASNFLSSYANVRVYCYTPGNFLSNCTTIDFEDRDKTLVISISQTGTSRGTLEAVEKARRLGFKVLGITDVQASPLYAGSDYQLLLHCGEEKSNAKTKGYSATLVVLLRFAVHLACKKRKISANQFHTIYHELSSSVEELPDIFASTVDWCKATKFGNGMKNVFVIGSGMNYGTALEGQLKLMETMCMPAAFNDIEEFSHGMHRAINQNSSVILLNSEDSNAPFIEKTFRYLRTKTDKVMMINARRKKIKDPMVINIQHHPYTQSVLGITMVIQILSVFIPEINGFDPNRNANNDYTKYMNTRVSV</sequence>
<dbReference type="GO" id="GO:0097367">
    <property type="term" value="F:carbohydrate derivative binding"/>
    <property type="evidence" value="ECO:0007669"/>
    <property type="project" value="InterPro"/>
</dbReference>
<dbReference type="CDD" id="cd05008">
    <property type="entry name" value="SIS_GlmS_GlmD_1"/>
    <property type="match status" value="1"/>
</dbReference>
<dbReference type="InterPro" id="IPR035466">
    <property type="entry name" value="GlmS/AgaS_SIS"/>
</dbReference>
<comment type="caution">
    <text evidence="3">The sequence shown here is derived from an EMBL/GenBank/DDBJ whole genome shotgun (WGS) entry which is preliminary data.</text>
</comment>
<proteinExistence type="predicted"/>
<name>A0A150KJP8_HEYCO</name>
<evidence type="ECO:0000259" key="2">
    <source>
        <dbReference type="PROSITE" id="PS51464"/>
    </source>
</evidence>
<keyword evidence="1" id="KW-0677">Repeat</keyword>
<protein>
    <submittedName>
        <fullName evidence="3">Glucosamine--fructose-6-phosphate aminotransferase, isomerizing</fullName>
        <ecNumber evidence="3">2.6.1.16</ecNumber>
    </submittedName>
</protein>